<dbReference type="InterPro" id="IPR000182">
    <property type="entry name" value="GNAT_dom"/>
</dbReference>
<dbReference type="InterPro" id="IPR016181">
    <property type="entry name" value="Acyl_CoA_acyltransferase"/>
</dbReference>
<evidence type="ECO:0000256" key="2">
    <source>
        <dbReference type="ARBA" id="ARBA00022490"/>
    </source>
</evidence>
<dbReference type="NCBIfam" id="TIGR01575">
    <property type="entry name" value="rimI"/>
    <property type="match status" value="1"/>
</dbReference>
<dbReference type="SUPFAM" id="SSF55729">
    <property type="entry name" value="Acyl-CoA N-acyltransferases (Nat)"/>
    <property type="match status" value="1"/>
</dbReference>
<dbReference type="RefSeq" id="WP_137425347.1">
    <property type="nucleotide sequence ID" value="NZ_CP040098.1"/>
</dbReference>
<dbReference type="Gene3D" id="3.40.630.30">
    <property type="match status" value="1"/>
</dbReference>
<dbReference type="PANTHER" id="PTHR43420:SF44">
    <property type="entry name" value="ACETYLTRANSFERASE YPEA"/>
    <property type="match status" value="1"/>
</dbReference>
<dbReference type="PROSITE" id="PS51186">
    <property type="entry name" value="GNAT"/>
    <property type="match status" value="1"/>
</dbReference>
<keyword evidence="3 6" id="KW-0808">Transferase</keyword>
<evidence type="ECO:0000256" key="1">
    <source>
        <dbReference type="ARBA" id="ARBA00005395"/>
    </source>
</evidence>
<dbReference type="Proteomes" id="UP000298602">
    <property type="component" value="Chromosome"/>
</dbReference>
<dbReference type="CDD" id="cd04301">
    <property type="entry name" value="NAT_SF"/>
    <property type="match status" value="1"/>
</dbReference>
<name>A0A4P8L4X9_9BACT</name>
<comment type="similarity">
    <text evidence="1">Belongs to the acetyltransferase family. RimI subfamily.</text>
</comment>
<evidence type="ECO:0000256" key="4">
    <source>
        <dbReference type="ARBA" id="ARBA00023315"/>
    </source>
</evidence>
<gene>
    <name evidence="6" type="primary">rimI</name>
    <name evidence="6" type="ORF">FDQ92_13340</name>
</gene>
<dbReference type="AlphaFoldDB" id="A0A4P8L4X9"/>
<feature type="domain" description="N-acetyltransferase" evidence="5">
    <location>
        <begin position="11"/>
        <end position="156"/>
    </location>
</feature>
<protein>
    <submittedName>
        <fullName evidence="6">Ribosomal-protein-alanine N-acetyltransferase</fullName>
    </submittedName>
</protein>
<dbReference type="OrthoDB" id="529907at2"/>
<keyword evidence="2" id="KW-0963">Cytoplasm</keyword>
<evidence type="ECO:0000313" key="7">
    <source>
        <dbReference type="Proteomes" id="UP000298602"/>
    </source>
</evidence>
<dbReference type="PANTHER" id="PTHR43420">
    <property type="entry name" value="ACETYLTRANSFERASE"/>
    <property type="match status" value="1"/>
</dbReference>
<sequence length="182" mass="20540">MTGFSGASPPIRIAEMGLGDLPEVLEIEKASHVEPWDERFFREEFERPHSRLLVALKQATEVAGYICFWMVADEVQIFNLAVAPGERRRGVGRSLLLEALKIACRNKARLALLEVRRGNTAARRLYESVGFRPAGIRPGYYGVGREAAVLMELEMDRAWRSRWFAGSDPDPTEGVSWSLRHP</sequence>
<dbReference type="GO" id="GO:0008080">
    <property type="term" value="F:N-acetyltransferase activity"/>
    <property type="evidence" value="ECO:0007669"/>
    <property type="project" value="InterPro"/>
</dbReference>
<accession>A0A4P8L4X9</accession>
<dbReference type="KEGG" id="dax:FDQ92_13340"/>
<dbReference type="Pfam" id="PF00583">
    <property type="entry name" value="Acetyltransf_1"/>
    <property type="match status" value="1"/>
</dbReference>
<keyword evidence="4" id="KW-0012">Acyltransferase</keyword>
<dbReference type="InterPro" id="IPR050680">
    <property type="entry name" value="YpeA/RimI_acetyltransf"/>
</dbReference>
<reference evidence="6 7" key="2">
    <citation type="submission" date="2019-05" db="EMBL/GenBank/DDBJ databases">
        <authorList>
            <person name="Suflita J.M."/>
            <person name="Marks C.R."/>
        </authorList>
    </citation>
    <scope>NUCLEOTIDE SEQUENCE [LARGE SCALE GENOMIC DNA]</scope>
    <source>
        <strain evidence="6 7">ALDC</strain>
    </source>
</reference>
<evidence type="ECO:0000259" key="5">
    <source>
        <dbReference type="PROSITE" id="PS51186"/>
    </source>
</evidence>
<proteinExistence type="inferred from homology"/>
<dbReference type="InterPro" id="IPR006464">
    <property type="entry name" value="AcTrfase_RimI/Ard1"/>
</dbReference>
<organism evidence="6 7">
    <name type="scientific">Desulfoglaeba alkanexedens ALDC</name>
    <dbReference type="NCBI Taxonomy" id="980445"/>
    <lineage>
        <taxon>Bacteria</taxon>
        <taxon>Pseudomonadati</taxon>
        <taxon>Thermodesulfobacteriota</taxon>
        <taxon>Syntrophobacteria</taxon>
        <taxon>Syntrophobacterales</taxon>
        <taxon>Syntrophobacteraceae</taxon>
        <taxon>Desulfoglaeba</taxon>
    </lineage>
</organism>
<reference evidence="6 7" key="1">
    <citation type="submission" date="2019-05" db="EMBL/GenBank/DDBJ databases">
        <title>The Complete Genome Sequence of the n-alkane-degrading Desulfoglaeba alkanexedens ALDC reveals multiple alkylsuccinate synthase gene clusters.</title>
        <authorList>
            <person name="Callaghan A.V."/>
            <person name="Davidova I.A."/>
            <person name="Duncan K.E."/>
            <person name="Morris B."/>
            <person name="McInerney M.J."/>
        </authorList>
    </citation>
    <scope>NUCLEOTIDE SEQUENCE [LARGE SCALE GENOMIC DNA]</scope>
    <source>
        <strain evidence="6 7">ALDC</strain>
    </source>
</reference>
<dbReference type="EMBL" id="CP040098">
    <property type="protein sequence ID" value="QCQ23067.1"/>
    <property type="molecule type" value="Genomic_DNA"/>
</dbReference>
<keyword evidence="7" id="KW-1185">Reference proteome</keyword>
<evidence type="ECO:0000313" key="6">
    <source>
        <dbReference type="EMBL" id="QCQ23067.1"/>
    </source>
</evidence>
<evidence type="ECO:0000256" key="3">
    <source>
        <dbReference type="ARBA" id="ARBA00022679"/>
    </source>
</evidence>